<accession>A0A560DIR9</accession>
<dbReference type="Proteomes" id="UP000319949">
    <property type="component" value="Unassembled WGS sequence"/>
</dbReference>
<organism evidence="1 2">
    <name type="scientific">Bradyrhizobium stylosanthis</name>
    <dbReference type="NCBI Taxonomy" id="1803665"/>
    <lineage>
        <taxon>Bacteria</taxon>
        <taxon>Pseudomonadati</taxon>
        <taxon>Pseudomonadota</taxon>
        <taxon>Alphaproteobacteria</taxon>
        <taxon>Hyphomicrobiales</taxon>
        <taxon>Nitrobacteraceae</taxon>
        <taxon>Bradyrhizobium</taxon>
    </lineage>
</organism>
<evidence type="ECO:0000313" key="2">
    <source>
        <dbReference type="Proteomes" id="UP000319949"/>
    </source>
</evidence>
<dbReference type="AlphaFoldDB" id="A0A560DIR9"/>
<reference evidence="1 2" key="1">
    <citation type="submission" date="2019-06" db="EMBL/GenBank/DDBJ databases">
        <title>Genomic Encyclopedia of Type Strains, Phase IV (KMG-V): Genome sequencing to study the core and pangenomes of soil and plant-associated prokaryotes.</title>
        <authorList>
            <person name="Whitman W."/>
        </authorList>
    </citation>
    <scope>NUCLEOTIDE SEQUENCE [LARGE SCALE GENOMIC DNA]</scope>
    <source>
        <strain evidence="1 2">BR 510</strain>
    </source>
</reference>
<comment type="caution">
    <text evidence="1">The sequence shown here is derived from an EMBL/GenBank/DDBJ whole genome shotgun (WGS) entry which is preliminary data.</text>
</comment>
<dbReference type="OrthoDB" id="9151596at2"/>
<evidence type="ECO:0000313" key="1">
    <source>
        <dbReference type="EMBL" id="TWA97010.1"/>
    </source>
</evidence>
<keyword evidence="2" id="KW-1185">Reference proteome</keyword>
<dbReference type="Gene3D" id="1.25.40.10">
    <property type="entry name" value="Tetratricopeptide repeat domain"/>
    <property type="match status" value="1"/>
</dbReference>
<dbReference type="SMART" id="SM00028">
    <property type="entry name" value="TPR"/>
    <property type="match status" value="2"/>
</dbReference>
<sequence>MAIDWFRKRSWSEKDQSDFWQRLARAKTHNRAQYTFIQGYTLMETGSQYWTSATSLFDHVIENYPDSINFVQALSAKADCLLSSGDIDGALQYYDRAIERMRIMPNIQTWAWLDLTWIVATRRLSHQYEKALDLLDEFGRAQQLFPVVAFRIHGSRALIQSARGQSDLGAQAARSALSFADTDSSGLRYHPKIGVVGARYEDIRAQLAAIAVGT</sequence>
<protein>
    <recommendedName>
        <fullName evidence="3">Tetratricopeptide repeat protein</fullName>
    </recommendedName>
</protein>
<dbReference type="SUPFAM" id="SSF48452">
    <property type="entry name" value="TPR-like"/>
    <property type="match status" value="1"/>
</dbReference>
<name>A0A560DIR9_9BRAD</name>
<dbReference type="InterPro" id="IPR019734">
    <property type="entry name" value="TPR_rpt"/>
</dbReference>
<dbReference type="InterPro" id="IPR011990">
    <property type="entry name" value="TPR-like_helical_dom_sf"/>
</dbReference>
<dbReference type="EMBL" id="VITK01000006">
    <property type="protein sequence ID" value="TWA97010.1"/>
    <property type="molecule type" value="Genomic_DNA"/>
</dbReference>
<proteinExistence type="predicted"/>
<gene>
    <name evidence="1" type="ORF">FBZ96_10661</name>
</gene>
<evidence type="ECO:0008006" key="3">
    <source>
        <dbReference type="Google" id="ProtNLM"/>
    </source>
</evidence>
<dbReference type="RefSeq" id="WP_145665626.1">
    <property type="nucleotide sequence ID" value="NZ_VITK01000006.1"/>
</dbReference>